<feature type="domain" description="6-phosphogluconate dehydrogenase NADP-binding" evidence="4">
    <location>
        <begin position="295"/>
        <end position="451"/>
    </location>
</feature>
<evidence type="ECO:0000256" key="2">
    <source>
        <dbReference type="ARBA" id="ARBA00022737"/>
    </source>
</evidence>
<dbReference type="EMBL" id="JAADJF010000195">
    <property type="protein sequence ID" value="KAF4434987.1"/>
    <property type="molecule type" value="Genomic_DNA"/>
</dbReference>
<evidence type="ECO:0000313" key="7">
    <source>
        <dbReference type="EMBL" id="KAF4434987.1"/>
    </source>
</evidence>
<dbReference type="Gene3D" id="3.40.50.720">
    <property type="entry name" value="NAD(P)-binding Rossmann-like Domain"/>
    <property type="match status" value="1"/>
</dbReference>
<keyword evidence="8" id="KW-1185">Reference proteome</keyword>
<dbReference type="InterPro" id="IPR056823">
    <property type="entry name" value="TEN-like_YD-shell"/>
</dbReference>
<dbReference type="Pfam" id="PF03446">
    <property type="entry name" value="NAD_binding_2"/>
    <property type="match status" value="1"/>
</dbReference>
<dbReference type="InterPro" id="IPR006115">
    <property type="entry name" value="6PGDH_NADP-bd"/>
</dbReference>
<dbReference type="Gene3D" id="1.10.1040.10">
    <property type="entry name" value="N-(1-d-carboxylethyl)-l-norvaline Dehydrogenase, domain 2"/>
    <property type="match status" value="1"/>
</dbReference>
<evidence type="ECO:0000313" key="8">
    <source>
        <dbReference type="Proteomes" id="UP000536711"/>
    </source>
</evidence>
<feature type="domain" description="Teneurin-like YD-shell" evidence="6">
    <location>
        <begin position="12"/>
        <end position="73"/>
    </location>
</feature>
<reference evidence="7 8" key="1">
    <citation type="submission" date="2020-01" db="EMBL/GenBank/DDBJ databases">
        <title>Identification and distribution of gene clusters putatively required for synthesis of sphingolipid metabolism inhibitors in phylogenetically diverse species of the filamentous fungus Fusarium.</title>
        <authorList>
            <person name="Kim H.-S."/>
            <person name="Busman M."/>
            <person name="Brown D.W."/>
            <person name="Divon H."/>
            <person name="Uhlig S."/>
            <person name="Proctor R.H."/>
        </authorList>
    </citation>
    <scope>NUCLEOTIDE SEQUENCE [LARGE SCALE GENOMIC DNA]</scope>
    <source>
        <strain evidence="7 8">NRRL 13308</strain>
    </source>
</reference>
<dbReference type="Pfam" id="PF25023">
    <property type="entry name" value="TEN_YD-shell"/>
    <property type="match status" value="1"/>
</dbReference>
<dbReference type="InterPro" id="IPR008927">
    <property type="entry name" value="6-PGluconate_DH-like_C_sf"/>
</dbReference>
<evidence type="ECO:0000256" key="1">
    <source>
        <dbReference type="ARBA" id="ARBA00007598"/>
    </source>
</evidence>
<keyword evidence="3" id="KW-1133">Transmembrane helix</keyword>
<dbReference type="GO" id="GO:0050661">
    <property type="term" value="F:NADP binding"/>
    <property type="evidence" value="ECO:0007669"/>
    <property type="project" value="InterPro"/>
</dbReference>
<keyword evidence="3" id="KW-0472">Membrane</keyword>
<organism evidence="7 8">
    <name type="scientific">Fusarium acutatum</name>
    <dbReference type="NCBI Taxonomy" id="78861"/>
    <lineage>
        <taxon>Eukaryota</taxon>
        <taxon>Fungi</taxon>
        <taxon>Dikarya</taxon>
        <taxon>Ascomycota</taxon>
        <taxon>Pezizomycotina</taxon>
        <taxon>Sordariomycetes</taxon>
        <taxon>Hypocreomycetidae</taxon>
        <taxon>Hypocreales</taxon>
        <taxon>Nectriaceae</taxon>
        <taxon>Fusarium</taxon>
        <taxon>Fusarium fujikuroi species complex</taxon>
    </lineage>
</organism>
<accession>A0A8H4NQE5</accession>
<evidence type="ECO:0000259" key="6">
    <source>
        <dbReference type="Pfam" id="PF25023"/>
    </source>
</evidence>
<dbReference type="PANTHER" id="PTHR43580:SF8">
    <property type="entry name" value="6-PHOSPHOGLUCONATE DEHYDROGENASE NADP-BINDING DOMAIN-CONTAINING PROTEIN-RELATED"/>
    <property type="match status" value="1"/>
</dbReference>
<dbReference type="InterPro" id="IPR051265">
    <property type="entry name" value="HIBADH-related_NP60_sf"/>
</dbReference>
<name>A0A8H4NQE5_9HYPO</name>
<dbReference type="InterPro" id="IPR022385">
    <property type="entry name" value="Rhs_assc_core"/>
</dbReference>
<evidence type="ECO:0000256" key="3">
    <source>
        <dbReference type="SAM" id="Phobius"/>
    </source>
</evidence>
<feature type="transmembrane region" description="Helical" evidence="3">
    <location>
        <begin position="82"/>
        <end position="106"/>
    </location>
</feature>
<dbReference type="InterPro" id="IPR013328">
    <property type="entry name" value="6PGD_dom2"/>
</dbReference>
<protein>
    <submittedName>
        <fullName evidence="7">Gamma hydroxybutyrate dehydrogenase</fullName>
    </submittedName>
</protein>
<dbReference type="Gene3D" id="2.180.10.10">
    <property type="entry name" value="RHS repeat-associated core"/>
    <property type="match status" value="1"/>
</dbReference>
<dbReference type="NCBIfam" id="TIGR03696">
    <property type="entry name" value="Rhs_assc_core"/>
    <property type="match status" value="1"/>
</dbReference>
<dbReference type="AlphaFoldDB" id="A0A8H4NQE5"/>
<evidence type="ECO:0000259" key="4">
    <source>
        <dbReference type="Pfam" id="PF03446"/>
    </source>
</evidence>
<comment type="caution">
    <text evidence="7">The sequence shown here is derived from an EMBL/GenBank/DDBJ whole genome shotgun (WGS) entry which is preliminary data.</text>
</comment>
<feature type="domain" description="3-hydroxyisobutyrate dehydrogenase-like NAD-binding" evidence="5">
    <location>
        <begin position="465"/>
        <end position="585"/>
    </location>
</feature>
<dbReference type="Proteomes" id="UP000536711">
    <property type="component" value="Unassembled WGS sequence"/>
</dbReference>
<dbReference type="GO" id="GO:0051287">
    <property type="term" value="F:NAD binding"/>
    <property type="evidence" value="ECO:0007669"/>
    <property type="project" value="InterPro"/>
</dbReference>
<dbReference type="InterPro" id="IPR029154">
    <property type="entry name" value="HIBADH-like_NADP-bd"/>
</dbReference>
<dbReference type="OrthoDB" id="435038at2759"/>
<comment type="similarity">
    <text evidence="1">Belongs to the HIBADH-related family. NP60 subfamily.</text>
</comment>
<dbReference type="SUPFAM" id="SSF48179">
    <property type="entry name" value="6-phosphogluconate dehydrogenase C-terminal domain-like"/>
    <property type="match status" value="1"/>
</dbReference>
<keyword evidence="2" id="KW-0677">Repeat</keyword>
<keyword evidence="3" id="KW-0812">Transmembrane</keyword>
<dbReference type="PANTHER" id="PTHR43580">
    <property type="entry name" value="OXIDOREDUCTASE GLYR1-RELATED"/>
    <property type="match status" value="1"/>
</dbReference>
<dbReference type="SUPFAM" id="SSF51735">
    <property type="entry name" value="NAD(P)-binding Rossmann-fold domains"/>
    <property type="match status" value="1"/>
</dbReference>
<gene>
    <name evidence="7" type="ORF">FACUT_7647</name>
</gene>
<feature type="transmembrane region" description="Helical" evidence="3">
    <location>
        <begin position="146"/>
        <end position="169"/>
    </location>
</feature>
<evidence type="ECO:0000259" key="5">
    <source>
        <dbReference type="Pfam" id="PF14833"/>
    </source>
</evidence>
<dbReference type="Pfam" id="PF14833">
    <property type="entry name" value="NAD_binding_11"/>
    <property type="match status" value="1"/>
</dbReference>
<sequence length="608" mass="64254">MLNLRVTIFPSFRAMYTYEGNSFDDLTGLVDFGGRWYDPLIGRFTSPDDILEMDYMIKTDGLNRYVFENNDPINHIDPTGHWSWSSILGVVIGSYMVIAAIGLTIATGGAAGILMGAVIGALASGGIAGIKYSVEHEDEKDDLTFWGGFGMTFAINATIGAVTGALGAASAAGKAAEATARVVSKITVGSVVRNAIGGAITGVSGELGYRFVSNTVYGTNYSYREGIREGFFSGAVAGGASRFAGAVNWGAILSRSYQGWKGFLGFAVKESSKSVFKDALKIAGKEAVKEGDRSVGLGSMGLPMATNLQKHLTSTGAPNLLYYNRTISRGDSLKSLAAQPAPSARDLVTNCDIVFLSLSDDSALESTLEAIIDPEKPAQLAGKVIADTSTVHPDSSAKAQARLNAKGAKFIASPVFGASPVAAQGKLLWIVAGPDDAVEKINPYLEGVMGRGVIRVGEDVRLSSKMKTAGNFITAGMMEVVAEAHVLAEKSGLGSKNLEALVEQQYGPLALSMSQRLTTGAYMPGRGDRPWSDLNLAIKDVGHGIALAEQSGARLEVAEVAIKHLKDAKQFSEAEGRPLDSSSMYGIIRKEAGLSFETDLVKERDERK</sequence>
<dbReference type="InterPro" id="IPR036291">
    <property type="entry name" value="NAD(P)-bd_dom_sf"/>
</dbReference>
<feature type="transmembrane region" description="Helical" evidence="3">
    <location>
        <begin position="113"/>
        <end position="134"/>
    </location>
</feature>
<proteinExistence type="inferred from homology"/>